<evidence type="ECO:0000256" key="1">
    <source>
        <dbReference type="SAM" id="Phobius"/>
    </source>
</evidence>
<keyword evidence="1" id="KW-1133">Transmembrane helix</keyword>
<keyword evidence="1" id="KW-0472">Membrane</keyword>
<dbReference type="RefSeq" id="WP_087299727.1">
    <property type="nucleotide sequence ID" value="NZ_NFKP01000003.1"/>
</dbReference>
<dbReference type="Proteomes" id="UP000196386">
    <property type="component" value="Unassembled WGS sequence"/>
</dbReference>
<feature type="transmembrane region" description="Helical" evidence="1">
    <location>
        <begin position="21"/>
        <end position="44"/>
    </location>
</feature>
<evidence type="ECO:0000313" key="2">
    <source>
        <dbReference type="EMBL" id="OUP70607.1"/>
    </source>
</evidence>
<evidence type="ECO:0000313" key="3">
    <source>
        <dbReference type="Proteomes" id="UP000196386"/>
    </source>
</evidence>
<dbReference type="EMBL" id="NFKP01000003">
    <property type="protein sequence ID" value="OUP70607.1"/>
    <property type="molecule type" value="Genomic_DNA"/>
</dbReference>
<keyword evidence="1" id="KW-0812">Transmembrane</keyword>
<dbReference type="AlphaFoldDB" id="A0A1Y4N587"/>
<gene>
    <name evidence="2" type="ORF">B5F11_03975</name>
</gene>
<proteinExistence type="predicted"/>
<organism evidence="2 3">
    <name type="scientific">Anaerotruncus colihominis</name>
    <dbReference type="NCBI Taxonomy" id="169435"/>
    <lineage>
        <taxon>Bacteria</taxon>
        <taxon>Bacillati</taxon>
        <taxon>Bacillota</taxon>
        <taxon>Clostridia</taxon>
        <taxon>Eubacteriales</taxon>
        <taxon>Oscillospiraceae</taxon>
        <taxon>Anaerotruncus</taxon>
    </lineage>
</organism>
<comment type="caution">
    <text evidence="2">The sequence shown here is derived from an EMBL/GenBank/DDBJ whole genome shotgun (WGS) entry which is preliminary data.</text>
</comment>
<reference evidence="3" key="1">
    <citation type="submission" date="2017-04" db="EMBL/GenBank/DDBJ databases">
        <title>Function of individual gut microbiota members based on whole genome sequencing of pure cultures obtained from chicken caecum.</title>
        <authorList>
            <person name="Medvecky M."/>
            <person name="Cejkova D."/>
            <person name="Polansky O."/>
            <person name="Karasova D."/>
            <person name="Kubasova T."/>
            <person name="Cizek A."/>
            <person name="Rychlik I."/>
        </authorList>
    </citation>
    <scope>NUCLEOTIDE SEQUENCE [LARGE SCALE GENOMIC DNA]</scope>
    <source>
        <strain evidence="3">An175</strain>
    </source>
</reference>
<sequence length="333" mass="37233">MAKDKTVDKDTKDKKNKKLKKVITTTVISAVIGIPILRGAVSLFDNVSDSINNSKAIRVARLDEDGLTSDAMLTQQEFSERITSGVLPNASTSGDTLVVCDKLKDDVLNAFWMEQSMSIESNRALTMATVTGIYTVNSSLDAKEVADTFFRLYENTDEYRNTFDRLLVSVNGRIFEHSRLRLEGGLNQAELTLPEDASSNTEIIDRISLDGLTELSDSQITEYYYDCINYLLFEKDECSSVDNLLNDYFYLFNELYRVVGETPKTSVVLRIECGDSSIVILVDAFKAYEYGYNIGELDALAQYGYVMQFHDVYALIAGSARATLDSLYYGLLG</sequence>
<accession>A0A1Y4N587</accession>
<protein>
    <submittedName>
        <fullName evidence="2">Uncharacterized protein</fullName>
    </submittedName>
</protein>
<name>A0A1Y4N587_9FIRM</name>